<name>A0A934UTW9_9MICO</name>
<dbReference type="Proteomes" id="UP000608530">
    <property type="component" value="Unassembled WGS sequence"/>
</dbReference>
<dbReference type="GO" id="GO:0000155">
    <property type="term" value="F:phosphorelay sensor kinase activity"/>
    <property type="evidence" value="ECO:0007669"/>
    <property type="project" value="InterPro"/>
</dbReference>
<dbReference type="AlphaFoldDB" id="A0A934UTW9"/>
<comment type="caution">
    <text evidence="11">The sequence shown here is derived from an EMBL/GenBank/DDBJ whole genome shotgun (WGS) entry which is preliminary data.</text>
</comment>
<dbReference type="InterPro" id="IPR011712">
    <property type="entry name" value="Sig_transdc_His_kin_sub3_dim/P"/>
</dbReference>
<dbReference type="EMBL" id="JAEHOH010000001">
    <property type="protein sequence ID" value="MBK0417588.1"/>
    <property type="molecule type" value="Genomic_DNA"/>
</dbReference>
<keyword evidence="8" id="KW-0902">Two-component regulatory system</keyword>
<dbReference type="CDD" id="cd16917">
    <property type="entry name" value="HATPase_UhpB-NarQ-NarX-like"/>
    <property type="match status" value="1"/>
</dbReference>
<evidence type="ECO:0000259" key="10">
    <source>
        <dbReference type="PROSITE" id="PS50109"/>
    </source>
</evidence>
<dbReference type="PROSITE" id="PS50109">
    <property type="entry name" value="HIS_KIN"/>
    <property type="match status" value="1"/>
</dbReference>
<evidence type="ECO:0000256" key="3">
    <source>
        <dbReference type="ARBA" id="ARBA00022553"/>
    </source>
</evidence>
<dbReference type="PANTHER" id="PTHR24421:SF10">
    <property type="entry name" value="NITRATE_NITRITE SENSOR PROTEIN NARQ"/>
    <property type="match status" value="1"/>
</dbReference>
<dbReference type="PANTHER" id="PTHR24421">
    <property type="entry name" value="NITRATE/NITRITE SENSOR PROTEIN NARX-RELATED"/>
    <property type="match status" value="1"/>
</dbReference>
<reference evidence="11" key="1">
    <citation type="submission" date="2020-12" db="EMBL/GenBank/DDBJ databases">
        <title>Leucobacter sp. CAS1, isolated from Chromium sludge.</title>
        <authorList>
            <person name="Xu Z."/>
        </authorList>
    </citation>
    <scope>NUCLEOTIDE SEQUENCE</scope>
    <source>
        <strain evidence="11">CSA1</strain>
    </source>
</reference>
<evidence type="ECO:0000256" key="4">
    <source>
        <dbReference type="ARBA" id="ARBA00022679"/>
    </source>
</evidence>
<keyword evidence="7" id="KW-0067">ATP-binding</keyword>
<dbReference type="GO" id="GO:0016020">
    <property type="term" value="C:membrane"/>
    <property type="evidence" value="ECO:0007669"/>
    <property type="project" value="InterPro"/>
</dbReference>
<evidence type="ECO:0000256" key="9">
    <source>
        <dbReference type="SAM" id="MobiDB-lite"/>
    </source>
</evidence>
<dbReference type="EC" id="2.7.13.3" evidence="2"/>
<evidence type="ECO:0000256" key="8">
    <source>
        <dbReference type="ARBA" id="ARBA00023012"/>
    </source>
</evidence>
<dbReference type="GO" id="GO:0046983">
    <property type="term" value="F:protein dimerization activity"/>
    <property type="evidence" value="ECO:0007669"/>
    <property type="project" value="InterPro"/>
</dbReference>
<evidence type="ECO:0000256" key="7">
    <source>
        <dbReference type="ARBA" id="ARBA00022840"/>
    </source>
</evidence>
<dbReference type="SUPFAM" id="SSF55874">
    <property type="entry name" value="ATPase domain of HSP90 chaperone/DNA topoisomerase II/histidine kinase"/>
    <property type="match status" value="1"/>
</dbReference>
<dbReference type="Gene3D" id="3.30.565.10">
    <property type="entry name" value="Histidine kinase-like ATPase, C-terminal domain"/>
    <property type="match status" value="1"/>
</dbReference>
<organism evidence="11 12">
    <name type="scientific">Leucobacter chromiisoli</name>
    <dbReference type="NCBI Taxonomy" id="2796471"/>
    <lineage>
        <taxon>Bacteria</taxon>
        <taxon>Bacillati</taxon>
        <taxon>Actinomycetota</taxon>
        <taxon>Actinomycetes</taxon>
        <taxon>Micrococcales</taxon>
        <taxon>Microbacteriaceae</taxon>
        <taxon>Leucobacter</taxon>
    </lineage>
</organism>
<dbReference type="GO" id="GO:0005524">
    <property type="term" value="F:ATP binding"/>
    <property type="evidence" value="ECO:0007669"/>
    <property type="project" value="UniProtKB-KW"/>
</dbReference>
<dbReference type="InterPro" id="IPR003594">
    <property type="entry name" value="HATPase_dom"/>
</dbReference>
<keyword evidence="6" id="KW-0418">Kinase</keyword>
<dbReference type="SMART" id="SM00387">
    <property type="entry name" value="HATPase_c"/>
    <property type="match status" value="1"/>
</dbReference>
<feature type="region of interest" description="Disordered" evidence="9">
    <location>
        <begin position="196"/>
        <end position="251"/>
    </location>
</feature>
<evidence type="ECO:0000256" key="5">
    <source>
        <dbReference type="ARBA" id="ARBA00022741"/>
    </source>
</evidence>
<dbReference type="InterPro" id="IPR036890">
    <property type="entry name" value="HATPase_C_sf"/>
</dbReference>
<dbReference type="Pfam" id="PF02518">
    <property type="entry name" value="HATPase_c"/>
    <property type="match status" value="1"/>
</dbReference>
<keyword evidence="12" id="KW-1185">Reference proteome</keyword>
<proteinExistence type="predicted"/>
<evidence type="ECO:0000256" key="1">
    <source>
        <dbReference type="ARBA" id="ARBA00000085"/>
    </source>
</evidence>
<sequence length="251" mass="25845">MQEERLRIARDLHDTVGHQLAVAALHASVAEEALGAAPELAPVRAALERVRAANAETLRELRGAVRLLRSDGRDPLGIAALARTAEDAGLRVSLDESRLRSLPPLPPLVAEAAGRILTEAVTNVLRHASASTVRIDARVEPRGDAGVGEGTAIDAERGTLLLLVADDGVGAEPGALEGGHGLAGMRERAALVGGSARFAPEPGRGSAVRAELPLGTAEPPRADAADRVRDGAERDPGPGPAALPRDTGSEP</sequence>
<keyword evidence="4" id="KW-0808">Transferase</keyword>
<evidence type="ECO:0000313" key="12">
    <source>
        <dbReference type="Proteomes" id="UP000608530"/>
    </source>
</evidence>
<evidence type="ECO:0000256" key="2">
    <source>
        <dbReference type="ARBA" id="ARBA00012438"/>
    </source>
</evidence>
<dbReference type="InterPro" id="IPR005467">
    <property type="entry name" value="His_kinase_dom"/>
</dbReference>
<evidence type="ECO:0000313" key="11">
    <source>
        <dbReference type="EMBL" id="MBK0417588.1"/>
    </source>
</evidence>
<comment type="catalytic activity">
    <reaction evidence="1">
        <text>ATP + protein L-histidine = ADP + protein N-phospho-L-histidine.</text>
        <dbReference type="EC" id="2.7.13.3"/>
    </reaction>
</comment>
<accession>A0A934UTW9</accession>
<evidence type="ECO:0000256" key="6">
    <source>
        <dbReference type="ARBA" id="ARBA00022777"/>
    </source>
</evidence>
<dbReference type="InterPro" id="IPR050482">
    <property type="entry name" value="Sensor_HK_TwoCompSys"/>
</dbReference>
<gene>
    <name evidence="11" type="ORF">JD276_00860</name>
</gene>
<feature type="compositionally biased region" description="Basic and acidic residues" evidence="9">
    <location>
        <begin position="220"/>
        <end position="236"/>
    </location>
</feature>
<protein>
    <recommendedName>
        <fullName evidence="2">histidine kinase</fullName>
        <ecNumber evidence="2">2.7.13.3</ecNumber>
    </recommendedName>
</protein>
<keyword evidence="5" id="KW-0547">Nucleotide-binding</keyword>
<feature type="domain" description="Histidine kinase" evidence="10">
    <location>
        <begin position="115"/>
        <end position="216"/>
    </location>
</feature>
<dbReference type="Pfam" id="PF07730">
    <property type="entry name" value="HisKA_3"/>
    <property type="match status" value="1"/>
</dbReference>
<keyword evidence="3" id="KW-0597">Phosphoprotein</keyword>
<dbReference type="Gene3D" id="1.20.5.1930">
    <property type="match status" value="1"/>
</dbReference>